<dbReference type="EMBL" id="SRRO01000001">
    <property type="protein sequence ID" value="TGN65042.1"/>
    <property type="molecule type" value="Genomic_DNA"/>
</dbReference>
<dbReference type="OrthoDB" id="9763050at2"/>
<keyword evidence="2" id="KW-1185">Reference proteome</keyword>
<proteinExistence type="predicted"/>
<reference evidence="1 2" key="1">
    <citation type="submission" date="2019-04" db="EMBL/GenBank/DDBJ databases">
        <title>Three New Species of Nocardioides, Nocardioides euryhalodurans sp. nov., Nocardioides seonyuensis sp. nov. and Nocardioides eburneoflavus sp. nov. Isolated from Soil.</title>
        <authorList>
            <person name="Roh S.G."/>
            <person name="Lee C."/>
            <person name="Kim M.-K."/>
            <person name="Kim S.B."/>
        </authorList>
    </citation>
    <scope>NUCLEOTIDE SEQUENCE [LARGE SCALE GENOMIC DNA]</scope>
    <source>
        <strain evidence="1 2">MMS17-SY213</strain>
    </source>
</reference>
<gene>
    <name evidence="1" type="ORF">EXE59_14505</name>
</gene>
<accession>A0A4Z1C6P2</accession>
<dbReference type="RefSeq" id="WP_135839545.1">
    <property type="nucleotide sequence ID" value="NZ_SRRO01000001.1"/>
</dbReference>
<sequence>MDTDERAMFVPLRSNARTLLAGRPVGIVRRRLKQASLIYDSIYLEDGALTITAGPNGAIVMPVPTSESTTFQTAQQRHTAPGQRFVMSLGEESAPGVPSDQLRNFINSETSILWVPTLTPFARELPSGCSWVQFVRPQSAPEVKRTAEEWKRRDLRNESLRTSLPVQFVRSTVVSHANQDLALAAHAGVSVMQDEMHQQVLGNRFDDRVGWKASGFALPLLVPDVGELDWATIAAIRKHEAMKSFRRILFEIEATALDEARRGDIEAAVRHAFERYWVEAVGKVTGLAAIPKVAVVELGIGTMTGVLTSGFAGPVGVAVGAGVGASIATAQTAISTIRARRNKSWVSVYSEIRTATKTQQTSPGSRRSTPAGD</sequence>
<dbReference type="AlphaFoldDB" id="A0A4Z1C6P2"/>
<evidence type="ECO:0000313" key="1">
    <source>
        <dbReference type="EMBL" id="TGN65042.1"/>
    </source>
</evidence>
<organism evidence="1 2">
    <name type="scientific">Nocardioides eburneiflavus</name>
    <dbReference type="NCBI Taxonomy" id="2518372"/>
    <lineage>
        <taxon>Bacteria</taxon>
        <taxon>Bacillati</taxon>
        <taxon>Actinomycetota</taxon>
        <taxon>Actinomycetes</taxon>
        <taxon>Propionibacteriales</taxon>
        <taxon>Nocardioidaceae</taxon>
        <taxon>Nocardioides</taxon>
    </lineage>
</organism>
<dbReference type="Proteomes" id="UP000297496">
    <property type="component" value="Unassembled WGS sequence"/>
</dbReference>
<evidence type="ECO:0000313" key="2">
    <source>
        <dbReference type="Proteomes" id="UP000297496"/>
    </source>
</evidence>
<protein>
    <submittedName>
        <fullName evidence="1">Uncharacterized protein</fullName>
    </submittedName>
</protein>
<comment type="caution">
    <text evidence="1">The sequence shown here is derived from an EMBL/GenBank/DDBJ whole genome shotgun (WGS) entry which is preliminary data.</text>
</comment>
<name>A0A4Z1C6P2_9ACTN</name>